<evidence type="ECO:0000256" key="1">
    <source>
        <dbReference type="SAM" id="MobiDB-lite"/>
    </source>
</evidence>
<protein>
    <submittedName>
        <fullName evidence="2">Uncharacterized protein</fullName>
    </submittedName>
</protein>
<gene>
    <name evidence="2" type="ORF">BOLC5T30127H</name>
</gene>
<accession>A0A3P6ES51</accession>
<dbReference type="AlphaFoldDB" id="A0A3P6ES51"/>
<evidence type="ECO:0000313" key="2">
    <source>
        <dbReference type="EMBL" id="VDD42580.1"/>
    </source>
</evidence>
<feature type="region of interest" description="Disordered" evidence="1">
    <location>
        <begin position="1"/>
        <end position="26"/>
    </location>
</feature>
<sequence length="43" mass="4763">MKNTEESESSGSRAVVASPSQENPRHYRMKLDVGEVFAATPRI</sequence>
<dbReference type="EMBL" id="LR031877">
    <property type="protein sequence ID" value="VDD42580.1"/>
    <property type="molecule type" value="Genomic_DNA"/>
</dbReference>
<proteinExistence type="predicted"/>
<organism evidence="2">
    <name type="scientific">Brassica oleracea</name>
    <name type="common">Wild cabbage</name>
    <dbReference type="NCBI Taxonomy" id="3712"/>
    <lineage>
        <taxon>Eukaryota</taxon>
        <taxon>Viridiplantae</taxon>
        <taxon>Streptophyta</taxon>
        <taxon>Embryophyta</taxon>
        <taxon>Tracheophyta</taxon>
        <taxon>Spermatophyta</taxon>
        <taxon>Magnoliopsida</taxon>
        <taxon>eudicotyledons</taxon>
        <taxon>Gunneridae</taxon>
        <taxon>Pentapetalae</taxon>
        <taxon>rosids</taxon>
        <taxon>malvids</taxon>
        <taxon>Brassicales</taxon>
        <taxon>Brassicaceae</taxon>
        <taxon>Brassiceae</taxon>
        <taxon>Brassica</taxon>
    </lineage>
</organism>
<reference evidence="2" key="1">
    <citation type="submission" date="2018-11" db="EMBL/GenBank/DDBJ databases">
        <authorList>
            <consortium name="Genoscope - CEA"/>
            <person name="William W."/>
        </authorList>
    </citation>
    <scope>NUCLEOTIDE SEQUENCE</scope>
</reference>
<name>A0A3P6ES51_BRAOL</name>